<evidence type="ECO:0008006" key="3">
    <source>
        <dbReference type="Google" id="ProtNLM"/>
    </source>
</evidence>
<evidence type="ECO:0000313" key="2">
    <source>
        <dbReference type="Proteomes" id="UP001150259"/>
    </source>
</evidence>
<dbReference type="InterPro" id="IPR027417">
    <property type="entry name" value="P-loop_NTPase"/>
</dbReference>
<dbReference type="Pfam" id="PF13238">
    <property type="entry name" value="AAA_18"/>
    <property type="match status" value="1"/>
</dbReference>
<dbReference type="Proteomes" id="UP001150259">
    <property type="component" value="Unassembled WGS sequence"/>
</dbReference>
<gene>
    <name evidence="1" type="ORF">OO014_01405</name>
</gene>
<comment type="caution">
    <text evidence="1">The sequence shown here is derived from an EMBL/GenBank/DDBJ whole genome shotgun (WGS) entry which is preliminary data.</text>
</comment>
<accession>A0ABT5GCM6</accession>
<evidence type="ECO:0000313" key="1">
    <source>
        <dbReference type="EMBL" id="MDC5695898.1"/>
    </source>
</evidence>
<reference evidence="1 2" key="1">
    <citation type="submission" date="2022-11" db="EMBL/GenBank/DDBJ databases">
        <title>Anaerobic phenanthrene biodegradation by a DNRA strain PheN6.</title>
        <authorList>
            <person name="Zhang Z."/>
        </authorList>
    </citation>
    <scope>NUCLEOTIDE SEQUENCE [LARGE SCALE GENOMIC DNA]</scope>
    <source>
        <strain evidence="1 2">PheN6</strain>
    </source>
</reference>
<dbReference type="Gene3D" id="3.40.50.300">
    <property type="entry name" value="P-loop containing nucleotide triphosphate hydrolases"/>
    <property type="match status" value="1"/>
</dbReference>
<sequence length="203" mass="21841">MWDQITGPADPLHVEAVVELALDVLPRCGDTAVVAIDGRSGAGKTTLAHGVAAALSAYGTVEVVHMDQLYPGWDGLAESSELLATRVLEPISRASSAAYDRWDWQEGGWDGTVRVEAADFLVVEGCGASVGPARPFAAVTVFMEADRDVRRDRGLARDGETYRPHWQRWAAQEEAVFASDDTKSRSDLVIDTSTGRTGRNPAT</sequence>
<keyword evidence="2" id="KW-1185">Reference proteome</keyword>
<protein>
    <recommendedName>
        <fullName evidence="3">Para-aminobenzoate synthase, subunit I</fullName>
    </recommendedName>
</protein>
<organism evidence="1 2">
    <name type="scientific">Intrasporangium calvum</name>
    <dbReference type="NCBI Taxonomy" id="53358"/>
    <lineage>
        <taxon>Bacteria</taxon>
        <taxon>Bacillati</taxon>
        <taxon>Actinomycetota</taxon>
        <taxon>Actinomycetes</taxon>
        <taxon>Micrococcales</taxon>
        <taxon>Intrasporangiaceae</taxon>
        <taxon>Intrasporangium</taxon>
    </lineage>
</organism>
<proteinExistence type="predicted"/>
<dbReference type="RefSeq" id="WP_272460442.1">
    <property type="nucleotide sequence ID" value="NZ_JAPFQL010000003.1"/>
</dbReference>
<name>A0ABT5GCM6_9MICO</name>
<dbReference type="SUPFAM" id="SSF52540">
    <property type="entry name" value="P-loop containing nucleoside triphosphate hydrolases"/>
    <property type="match status" value="1"/>
</dbReference>
<dbReference type="EMBL" id="JAPFQL010000003">
    <property type="protein sequence ID" value="MDC5695898.1"/>
    <property type="molecule type" value="Genomic_DNA"/>
</dbReference>